<dbReference type="Proteomes" id="UP000789759">
    <property type="component" value="Unassembled WGS sequence"/>
</dbReference>
<dbReference type="OrthoDB" id="2416600at2759"/>
<keyword evidence="2" id="KW-1185">Reference proteome</keyword>
<evidence type="ECO:0000313" key="2">
    <source>
        <dbReference type="Proteomes" id="UP000789759"/>
    </source>
</evidence>
<gene>
    <name evidence="1" type="ORF">CPELLU_LOCUS24</name>
</gene>
<accession>A0A9N8VF55</accession>
<dbReference type="EMBL" id="CAJVQA010000005">
    <property type="protein sequence ID" value="CAG8448938.1"/>
    <property type="molecule type" value="Genomic_DNA"/>
</dbReference>
<sequence>MSQALDRFTLATKQVITEQFAKAKQELQTEDEDCYLDLILLIIEWNEQNLQRRGILKATVANQIQGFIGVSPLQVINQNLNVGIVNAGIPSNTIFHLIDIPPVEKQQVASDITTFLRSNYWQGTSNELEMFI</sequence>
<reference evidence="1" key="1">
    <citation type="submission" date="2021-06" db="EMBL/GenBank/DDBJ databases">
        <authorList>
            <person name="Kallberg Y."/>
            <person name="Tangrot J."/>
            <person name="Rosling A."/>
        </authorList>
    </citation>
    <scope>NUCLEOTIDE SEQUENCE</scope>
    <source>
        <strain evidence="1">FL966</strain>
    </source>
</reference>
<protein>
    <submittedName>
        <fullName evidence="1">23110_t:CDS:1</fullName>
    </submittedName>
</protein>
<comment type="caution">
    <text evidence="1">The sequence shown here is derived from an EMBL/GenBank/DDBJ whole genome shotgun (WGS) entry which is preliminary data.</text>
</comment>
<evidence type="ECO:0000313" key="1">
    <source>
        <dbReference type="EMBL" id="CAG8448938.1"/>
    </source>
</evidence>
<proteinExistence type="predicted"/>
<organism evidence="1 2">
    <name type="scientific">Cetraspora pellucida</name>
    <dbReference type="NCBI Taxonomy" id="1433469"/>
    <lineage>
        <taxon>Eukaryota</taxon>
        <taxon>Fungi</taxon>
        <taxon>Fungi incertae sedis</taxon>
        <taxon>Mucoromycota</taxon>
        <taxon>Glomeromycotina</taxon>
        <taxon>Glomeromycetes</taxon>
        <taxon>Diversisporales</taxon>
        <taxon>Gigasporaceae</taxon>
        <taxon>Cetraspora</taxon>
    </lineage>
</organism>
<name>A0A9N8VF55_9GLOM</name>
<dbReference type="AlphaFoldDB" id="A0A9N8VF55"/>